<evidence type="ECO:0000313" key="2">
    <source>
        <dbReference type="EMBL" id="KAL3773349.1"/>
    </source>
</evidence>
<name>A0ABD3NBB4_9STRA</name>
<keyword evidence="3" id="KW-1185">Reference proteome</keyword>
<dbReference type="Proteomes" id="UP001530400">
    <property type="component" value="Unassembled WGS sequence"/>
</dbReference>
<reference evidence="2 3" key="1">
    <citation type="submission" date="2024-10" db="EMBL/GenBank/DDBJ databases">
        <title>Updated reference genomes for cyclostephanoid diatoms.</title>
        <authorList>
            <person name="Roberts W.R."/>
            <person name="Alverson A.J."/>
        </authorList>
    </citation>
    <scope>NUCLEOTIDE SEQUENCE [LARGE SCALE GENOMIC DNA]</scope>
    <source>
        <strain evidence="2 3">AJA010-31</strain>
    </source>
</reference>
<organism evidence="2 3">
    <name type="scientific">Cyclotella atomus</name>
    <dbReference type="NCBI Taxonomy" id="382360"/>
    <lineage>
        <taxon>Eukaryota</taxon>
        <taxon>Sar</taxon>
        <taxon>Stramenopiles</taxon>
        <taxon>Ochrophyta</taxon>
        <taxon>Bacillariophyta</taxon>
        <taxon>Coscinodiscophyceae</taxon>
        <taxon>Thalassiosirophycidae</taxon>
        <taxon>Stephanodiscales</taxon>
        <taxon>Stephanodiscaceae</taxon>
        <taxon>Cyclotella</taxon>
    </lineage>
</organism>
<gene>
    <name evidence="2" type="ORF">ACHAWO_010998</name>
</gene>
<accession>A0ABD3NBB4</accession>
<protein>
    <submittedName>
        <fullName evidence="2">Uncharacterized protein</fullName>
    </submittedName>
</protein>
<dbReference type="EMBL" id="JALLPJ020001237">
    <property type="protein sequence ID" value="KAL3773349.1"/>
    <property type="molecule type" value="Genomic_DNA"/>
</dbReference>
<proteinExistence type="predicted"/>
<dbReference type="AlphaFoldDB" id="A0ABD3NBB4"/>
<feature type="region of interest" description="Disordered" evidence="1">
    <location>
        <begin position="150"/>
        <end position="170"/>
    </location>
</feature>
<evidence type="ECO:0000256" key="1">
    <source>
        <dbReference type="SAM" id="MobiDB-lite"/>
    </source>
</evidence>
<evidence type="ECO:0000313" key="3">
    <source>
        <dbReference type="Proteomes" id="UP001530400"/>
    </source>
</evidence>
<comment type="caution">
    <text evidence="2">The sequence shown here is derived from an EMBL/GenBank/DDBJ whole genome shotgun (WGS) entry which is preliminary data.</text>
</comment>
<sequence length="286" mass="31074">MADQYTTPPITSCPPISHLQTYGMCCPFIFTEEENDARTCINNLQRYPITWYRQTSLGEAASGLTKEAVNGAECVGIDRAASQRAVTGASSFIDGMLGHVDKLLGTSTKNVDQANVPLTIVGVKAELSIVDTEEYGPAVLVQQLCDNDSNRQTQQQSLHDNGRDKQQNDLPSKLIPLSKIATISPGYSLFNDPTAGGIKLYGRATSILSSGEELLRFDTLGGEGGNILDGVKDSLFPVKTKPNEYVDAIIEQLNNLVKWNRRRIAQDVKKGRVGVVESKNGVVTEL</sequence>
<feature type="compositionally biased region" description="Polar residues" evidence="1">
    <location>
        <begin position="150"/>
        <end position="159"/>
    </location>
</feature>